<dbReference type="EMBL" id="HBGA01036522">
    <property type="protein sequence ID" value="CAD9002227.1"/>
    <property type="molecule type" value="Transcribed_RNA"/>
</dbReference>
<sequence>MQKVRGGGSESYGKDQVNANRHSRGPTVLLQTQTPCAPICCSPHAHYFHVQQIPALWCAQTSHPHTLLLLITQETSVHWHMYISIMTEGNIAHRRGAAVA</sequence>
<evidence type="ECO:0000256" key="1">
    <source>
        <dbReference type="SAM" id="MobiDB-lite"/>
    </source>
</evidence>
<evidence type="ECO:0000313" key="2">
    <source>
        <dbReference type="EMBL" id="CAD9002227.1"/>
    </source>
</evidence>
<dbReference type="AlphaFoldDB" id="A0A7S1I6D2"/>
<reference evidence="2" key="1">
    <citation type="submission" date="2021-01" db="EMBL/GenBank/DDBJ databases">
        <authorList>
            <person name="Corre E."/>
            <person name="Pelletier E."/>
            <person name="Niang G."/>
            <person name="Scheremetjew M."/>
            <person name="Finn R."/>
            <person name="Kale V."/>
            <person name="Holt S."/>
            <person name="Cochrane G."/>
            <person name="Meng A."/>
            <person name="Brown T."/>
            <person name="Cohen L."/>
        </authorList>
    </citation>
    <scope>NUCLEOTIDE SEQUENCE</scope>
    <source>
        <strain evidence="2">NIES-381</strain>
    </source>
</reference>
<accession>A0A7S1I6D2</accession>
<protein>
    <submittedName>
        <fullName evidence="2">Uncharacterized protein</fullName>
    </submittedName>
</protein>
<proteinExistence type="predicted"/>
<gene>
    <name evidence="2" type="ORF">EGYM00392_LOCUS13310</name>
</gene>
<name>A0A7S1I6D2_9EUGL</name>
<feature type="compositionally biased region" description="Gly residues" evidence="1">
    <location>
        <begin position="1"/>
        <end position="10"/>
    </location>
</feature>
<organism evidence="2">
    <name type="scientific">Eutreptiella gymnastica</name>
    <dbReference type="NCBI Taxonomy" id="73025"/>
    <lineage>
        <taxon>Eukaryota</taxon>
        <taxon>Discoba</taxon>
        <taxon>Euglenozoa</taxon>
        <taxon>Euglenida</taxon>
        <taxon>Spirocuta</taxon>
        <taxon>Euglenophyceae</taxon>
        <taxon>Eutreptiales</taxon>
        <taxon>Eutreptiaceae</taxon>
        <taxon>Eutreptiella</taxon>
    </lineage>
</organism>
<feature type="region of interest" description="Disordered" evidence="1">
    <location>
        <begin position="1"/>
        <end position="25"/>
    </location>
</feature>